<dbReference type="EMBL" id="SSDS01000050">
    <property type="protein sequence ID" value="TXG77263.1"/>
    <property type="molecule type" value="Genomic_DNA"/>
</dbReference>
<feature type="region of interest" description="Disordered" evidence="1">
    <location>
        <begin position="1"/>
        <end position="33"/>
    </location>
</feature>
<evidence type="ECO:0000313" key="2">
    <source>
        <dbReference type="EMBL" id="TXG77263.1"/>
    </source>
</evidence>
<name>A0A5C7J782_9BACT</name>
<dbReference type="Proteomes" id="UP000321026">
    <property type="component" value="Unassembled WGS sequence"/>
</dbReference>
<reference evidence="2 3" key="1">
    <citation type="submission" date="2018-09" db="EMBL/GenBank/DDBJ databases">
        <title>Metagenome Assembled Genomes from an Advanced Water Purification Facility.</title>
        <authorList>
            <person name="Stamps B.W."/>
            <person name="Spear J.R."/>
        </authorList>
    </citation>
    <scope>NUCLEOTIDE SEQUENCE [LARGE SCALE GENOMIC DNA]</scope>
    <source>
        <strain evidence="2">Bin_63_2</strain>
    </source>
</reference>
<evidence type="ECO:0000256" key="1">
    <source>
        <dbReference type="SAM" id="MobiDB-lite"/>
    </source>
</evidence>
<organism evidence="2 3">
    <name type="scientific">Candidatus Dojkabacteria bacterium</name>
    <dbReference type="NCBI Taxonomy" id="2099670"/>
    <lineage>
        <taxon>Bacteria</taxon>
        <taxon>Candidatus Dojkabacteria</taxon>
    </lineage>
</organism>
<accession>A0A5C7J782</accession>
<sequence length="109" mass="11562">MIVKRGRGRPPKPESERKPKYVPTGKGRGRPKFAAGETQYDKCLAFALANGYTADTVSANRSVLAIATNQGIGVPVGSCLVYIGRMLKENALPLAAAQASETETEQPTA</sequence>
<feature type="compositionally biased region" description="Basic residues" evidence="1">
    <location>
        <begin position="1"/>
        <end position="10"/>
    </location>
</feature>
<protein>
    <submittedName>
        <fullName evidence="2">Uncharacterized protein</fullName>
    </submittedName>
</protein>
<comment type="caution">
    <text evidence="2">The sequence shown here is derived from an EMBL/GenBank/DDBJ whole genome shotgun (WGS) entry which is preliminary data.</text>
</comment>
<evidence type="ECO:0000313" key="3">
    <source>
        <dbReference type="Proteomes" id="UP000321026"/>
    </source>
</evidence>
<dbReference type="AlphaFoldDB" id="A0A5C7J782"/>
<gene>
    <name evidence="2" type="ORF">E6Q11_03115</name>
</gene>
<proteinExistence type="predicted"/>